<feature type="chain" id="PRO_5046639047" evidence="2">
    <location>
        <begin position="29"/>
        <end position="228"/>
    </location>
</feature>
<comment type="caution">
    <text evidence="4">The sequence shown here is derived from an EMBL/GenBank/DDBJ whole genome shotgun (WGS) entry which is preliminary data.</text>
</comment>
<evidence type="ECO:0000313" key="5">
    <source>
        <dbReference type="Proteomes" id="UP000631653"/>
    </source>
</evidence>
<dbReference type="Pfam" id="PF14371">
    <property type="entry name" value="DUF4412"/>
    <property type="match status" value="1"/>
</dbReference>
<accession>A0ABX0JX21</accession>
<proteinExistence type="predicted"/>
<reference evidence="4 5" key="1">
    <citation type="journal article" date="2020" name="Int. J. Syst. Evol. Microbiol.">
        <title>Novel acetic acid bacteria from cider fermentations: Acetobacter conturbans sp. nov. and Acetobacter fallax sp. nov.</title>
        <authorList>
            <person name="Sombolestani A.S."/>
            <person name="Cleenwerck I."/>
            <person name="Cnockaert M."/>
            <person name="Borremans W."/>
            <person name="Wieme A.D."/>
            <person name="De Vuyst L."/>
            <person name="Vandamme P."/>
        </authorList>
    </citation>
    <scope>NUCLEOTIDE SEQUENCE [LARGE SCALE GENOMIC DNA]</scope>
    <source>
        <strain evidence="4 5">LMG 1627</strain>
    </source>
</reference>
<dbReference type="InterPro" id="IPR025524">
    <property type="entry name" value="DUF4412"/>
</dbReference>
<organism evidence="4 5">
    <name type="scientific">Acetobacter conturbans</name>
    <dbReference type="NCBI Taxonomy" id="1737472"/>
    <lineage>
        <taxon>Bacteria</taxon>
        <taxon>Pseudomonadati</taxon>
        <taxon>Pseudomonadota</taxon>
        <taxon>Alphaproteobacteria</taxon>
        <taxon>Acetobacterales</taxon>
        <taxon>Acetobacteraceae</taxon>
        <taxon>Acetobacter</taxon>
    </lineage>
</organism>
<dbReference type="PROSITE" id="PS51257">
    <property type="entry name" value="PROKAR_LIPOPROTEIN"/>
    <property type="match status" value="1"/>
</dbReference>
<dbReference type="RefSeq" id="WP_173569104.1">
    <property type="nucleotide sequence ID" value="NZ_WOSY01000003.1"/>
</dbReference>
<keyword evidence="2" id="KW-0732">Signal</keyword>
<evidence type="ECO:0000313" key="4">
    <source>
        <dbReference type="EMBL" id="NHN87806.1"/>
    </source>
</evidence>
<protein>
    <submittedName>
        <fullName evidence="4">DUF4412 domain-containing protein</fullName>
    </submittedName>
</protein>
<evidence type="ECO:0000256" key="1">
    <source>
        <dbReference type="SAM" id="MobiDB-lite"/>
    </source>
</evidence>
<feature type="domain" description="DUF4412" evidence="3">
    <location>
        <begin position="58"/>
        <end position="153"/>
    </location>
</feature>
<keyword evidence="5" id="KW-1185">Reference proteome</keyword>
<feature type="region of interest" description="Disordered" evidence="1">
    <location>
        <begin position="182"/>
        <end position="228"/>
    </location>
</feature>
<dbReference type="Proteomes" id="UP000631653">
    <property type="component" value="Unassembled WGS sequence"/>
</dbReference>
<sequence length="228" mass="23855">MNARGQWKQRLVAGLAVGMMLGASAACAAEGDHPPLMPLKDAVVTYDVQPDGAPQAQQVKVWFTAEGARMRIDSPDGSASTILNRTTQAVTILLHKQRVYSRLEQRGGIRNPFLLDVSMQFHKHGTQNIAGIACTEWDVTSGQGQATACVTSDGLILAESGVDADGAKGKLTATSVSYQTIPSATFEPPSDYQEVVRRRVSGGGGDAQAPALGPNAGTAPQDSDAAGH</sequence>
<name>A0ABX0JX21_9PROT</name>
<evidence type="ECO:0000256" key="2">
    <source>
        <dbReference type="SAM" id="SignalP"/>
    </source>
</evidence>
<gene>
    <name evidence="4" type="ORF">GOB81_04055</name>
</gene>
<feature type="signal peptide" evidence="2">
    <location>
        <begin position="1"/>
        <end position="28"/>
    </location>
</feature>
<evidence type="ECO:0000259" key="3">
    <source>
        <dbReference type="Pfam" id="PF14371"/>
    </source>
</evidence>
<dbReference type="EMBL" id="WOSY01000003">
    <property type="protein sequence ID" value="NHN87806.1"/>
    <property type="molecule type" value="Genomic_DNA"/>
</dbReference>